<evidence type="ECO:0000313" key="3">
    <source>
        <dbReference type="Proteomes" id="UP001529510"/>
    </source>
</evidence>
<comment type="caution">
    <text evidence="2">The sequence shown here is derived from an EMBL/GenBank/DDBJ whole genome shotgun (WGS) entry which is preliminary data.</text>
</comment>
<sequence length="208" mass="21954">MGGSEGDIQSNDDTQANSESISENDGQSFGSIYFSNEGEQNSSKEQSDTEQASSDGSIPTTPHPMIALNSSSELSDTSAEFNETLTQDTNTSTPEPEHSNETALNDTYTSPQPETTTTESSHDGSGSGDLPSDDVPTNSTTTSPTTTTKDESVQNKTTVSPTEPPVEETTTAAIPPVVPEDKTTPAPDSEDTNANLTEPIDNRDNSER</sequence>
<feature type="compositionally biased region" description="Low complexity" evidence="1">
    <location>
        <begin position="128"/>
        <end position="147"/>
    </location>
</feature>
<protein>
    <submittedName>
        <fullName evidence="2">Uncharacterized protein</fullName>
    </submittedName>
</protein>
<feature type="compositionally biased region" description="Polar residues" evidence="1">
    <location>
        <begin position="7"/>
        <end position="60"/>
    </location>
</feature>
<name>A0ABD0QS07_CIRMR</name>
<dbReference type="Proteomes" id="UP001529510">
    <property type="component" value="Unassembled WGS sequence"/>
</dbReference>
<feature type="non-terminal residue" evidence="2">
    <location>
        <position position="208"/>
    </location>
</feature>
<accession>A0ABD0QS07</accession>
<feature type="compositionally biased region" description="Low complexity" evidence="1">
    <location>
        <begin position="157"/>
        <end position="171"/>
    </location>
</feature>
<keyword evidence="3" id="KW-1185">Reference proteome</keyword>
<gene>
    <name evidence="2" type="ORF">M9458_016071</name>
</gene>
<feature type="compositionally biased region" description="Polar residues" evidence="1">
    <location>
        <begin position="68"/>
        <end position="94"/>
    </location>
</feature>
<dbReference type="AlphaFoldDB" id="A0ABD0QS07"/>
<organism evidence="2 3">
    <name type="scientific">Cirrhinus mrigala</name>
    <name type="common">Mrigala</name>
    <dbReference type="NCBI Taxonomy" id="683832"/>
    <lineage>
        <taxon>Eukaryota</taxon>
        <taxon>Metazoa</taxon>
        <taxon>Chordata</taxon>
        <taxon>Craniata</taxon>
        <taxon>Vertebrata</taxon>
        <taxon>Euteleostomi</taxon>
        <taxon>Actinopterygii</taxon>
        <taxon>Neopterygii</taxon>
        <taxon>Teleostei</taxon>
        <taxon>Ostariophysi</taxon>
        <taxon>Cypriniformes</taxon>
        <taxon>Cyprinidae</taxon>
        <taxon>Labeoninae</taxon>
        <taxon>Labeonini</taxon>
        <taxon>Cirrhinus</taxon>
    </lineage>
</organism>
<proteinExistence type="predicted"/>
<feature type="region of interest" description="Disordered" evidence="1">
    <location>
        <begin position="1"/>
        <end position="208"/>
    </location>
</feature>
<dbReference type="EMBL" id="JAMKFB020000007">
    <property type="protein sequence ID" value="KAL0188972.1"/>
    <property type="molecule type" value="Genomic_DNA"/>
</dbReference>
<evidence type="ECO:0000313" key="2">
    <source>
        <dbReference type="EMBL" id="KAL0188972.1"/>
    </source>
</evidence>
<feature type="compositionally biased region" description="Low complexity" evidence="1">
    <location>
        <begin position="107"/>
        <end position="119"/>
    </location>
</feature>
<evidence type="ECO:0000256" key="1">
    <source>
        <dbReference type="SAM" id="MobiDB-lite"/>
    </source>
</evidence>
<reference evidence="2 3" key="1">
    <citation type="submission" date="2024-05" db="EMBL/GenBank/DDBJ databases">
        <title>Genome sequencing and assembly of Indian major carp, Cirrhinus mrigala (Hamilton, 1822).</title>
        <authorList>
            <person name="Mohindra V."/>
            <person name="Chowdhury L.M."/>
            <person name="Lal K."/>
            <person name="Jena J.K."/>
        </authorList>
    </citation>
    <scope>NUCLEOTIDE SEQUENCE [LARGE SCALE GENOMIC DNA]</scope>
    <source>
        <strain evidence="2">CM1030</strain>
        <tissue evidence="2">Blood</tissue>
    </source>
</reference>